<dbReference type="EMBL" id="BMZH01000001">
    <property type="protein sequence ID" value="GHA82730.1"/>
    <property type="molecule type" value="Genomic_DNA"/>
</dbReference>
<evidence type="ECO:0000256" key="3">
    <source>
        <dbReference type="ARBA" id="ARBA00006742"/>
    </source>
</evidence>
<sequence>MFMTLIQQATPAGGAGTAVGGQFLMLAVIGLIFYFLLIRPQSQRMKKHKAMLSEIARGDEIVTNGGLIGKVKKVSDDDLTITVATNVDVKVVRTMIADVRNRKSAAND</sequence>
<keyword evidence="9" id="KW-0653">Protein transport</keyword>
<evidence type="ECO:0000256" key="4">
    <source>
        <dbReference type="ARBA" id="ARBA00011718"/>
    </source>
</evidence>
<protein>
    <recommendedName>
        <fullName evidence="5">Sec translocon accessory complex subunit YajC</fullName>
    </recommendedName>
</protein>
<reference evidence="14" key="1">
    <citation type="journal article" date="2014" name="Int. J. Syst. Evol. Microbiol.">
        <title>Complete genome sequence of Corynebacterium casei LMG S-19264T (=DSM 44701T), isolated from a smear-ripened cheese.</title>
        <authorList>
            <consortium name="US DOE Joint Genome Institute (JGI-PGF)"/>
            <person name="Walter F."/>
            <person name="Albersmeier A."/>
            <person name="Kalinowski J."/>
            <person name="Ruckert C."/>
        </authorList>
    </citation>
    <scope>NUCLEOTIDE SEQUENCE</scope>
    <source>
        <strain evidence="14">KCTC 32513</strain>
    </source>
</reference>
<evidence type="ECO:0000256" key="6">
    <source>
        <dbReference type="ARBA" id="ARBA00022448"/>
    </source>
</evidence>
<dbReference type="Proteomes" id="UP000634004">
    <property type="component" value="Unassembled WGS sequence"/>
</dbReference>
<keyword evidence="12 13" id="KW-0472">Membrane</keyword>
<dbReference type="InterPro" id="IPR003849">
    <property type="entry name" value="Preprotein_translocase_YajC"/>
</dbReference>
<gene>
    <name evidence="14" type="ORF">GCM10009069_02410</name>
</gene>
<dbReference type="Pfam" id="PF02699">
    <property type="entry name" value="YajC"/>
    <property type="match status" value="1"/>
</dbReference>
<evidence type="ECO:0000313" key="15">
    <source>
        <dbReference type="Proteomes" id="UP000634004"/>
    </source>
</evidence>
<evidence type="ECO:0000313" key="14">
    <source>
        <dbReference type="EMBL" id="GHA82730.1"/>
    </source>
</evidence>
<evidence type="ECO:0000256" key="12">
    <source>
        <dbReference type="ARBA" id="ARBA00023136"/>
    </source>
</evidence>
<dbReference type="SMART" id="SM01323">
    <property type="entry name" value="YajC"/>
    <property type="match status" value="1"/>
</dbReference>
<evidence type="ECO:0000256" key="13">
    <source>
        <dbReference type="SAM" id="Phobius"/>
    </source>
</evidence>
<keyword evidence="6" id="KW-0813">Transport</keyword>
<keyword evidence="11" id="KW-0811">Translocation</keyword>
<keyword evidence="7" id="KW-1003">Cell membrane</keyword>
<keyword evidence="10 13" id="KW-1133">Transmembrane helix</keyword>
<comment type="caution">
    <text evidence="14">The sequence shown here is derived from an EMBL/GenBank/DDBJ whole genome shotgun (WGS) entry which is preliminary data.</text>
</comment>
<dbReference type="PANTHER" id="PTHR33909">
    <property type="entry name" value="SEC TRANSLOCON ACCESSORY COMPLEX SUBUNIT YAJC"/>
    <property type="match status" value="1"/>
</dbReference>
<comment type="subcellular location">
    <subcellularLocation>
        <location evidence="2">Cell membrane</location>
        <topology evidence="2">Single-pass membrane protein</topology>
    </subcellularLocation>
</comment>
<evidence type="ECO:0000256" key="2">
    <source>
        <dbReference type="ARBA" id="ARBA00004162"/>
    </source>
</evidence>
<accession>A0A8J3CNJ8</accession>
<feature type="transmembrane region" description="Helical" evidence="13">
    <location>
        <begin position="12"/>
        <end position="37"/>
    </location>
</feature>
<evidence type="ECO:0000256" key="11">
    <source>
        <dbReference type="ARBA" id="ARBA00023010"/>
    </source>
</evidence>
<name>A0A8J3CNJ8_9PROT</name>
<evidence type="ECO:0000256" key="5">
    <source>
        <dbReference type="ARBA" id="ARBA00014962"/>
    </source>
</evidence>
<dbReference type="PANTHER" id="PTHR33909:SF1">
    <property type="entry name" value="SEC TRANSLOCON ACCESSORY COMPLEX SUBUNIT YAJC"/>
    <property type="match status" value="1"/>
</dbReference>
<dbReference type="GO" id="GO:0015031">
    <property type="term" value="P:protein transport"/>
    <property type="evidence" value="ECO:0007669"/>
    <property type="project" value="UniProtKB-KW"/>
</dbReference>
<evidence type="ECO:0000256" key="9">
    <source>
        <dbReference type="ARBA" id="ARBA00022927"/>
    </source>
</evidence>
<evidence type="ECO:0000256" key="8">
    <source>
        <dbReference type="ARBA" id="ARBA00022692"/>
    </source>
</evidence>
<dbReference type="NCBIfam" id="TIGR00739">
    <property type="entry name" value="yajC"/>
    <property type="match status" value="1"/>
</dbReference>
<comment type="function">
    <text evidence="1">The SecYEG-SecDF-YajC-YidC holo-translocon (HTL) protein secretase/insertase is a supercomplex required for protein secretion, insertion of proteins into membranes, and assembly of membrane protein complexes. While the SecYEG complex is essential for assembly of a number of proteins and complexes, the SecDF-YajC-YidC subcomplex facilitates these functions.</text>
</comment>
<reference evidence="14" key="2">
    <citation type="submission" date="2020-09" db="EMBL/GenBank/DDBJ databases">
        <authorList>
            <person name="Sun Q."/>
            <person name="Kim S."/>
        </authorList>
    </citation>
    <scope>NUCLEOTIDE SEQUENCE</scope>
    <source>
        <strain evidence="14">KCTC 32513</strain>
    </source>
</reference>
<dbReference type="PRINTS" id="PR01853">
    <property type="entry name" value="YAJCTRNLCASE"/>
</dbReference>
<keyword evidence="8 13" id="KW-0812">Transmembrane</keyword>
<keyword evidence="15" id="KW-1185">Reference proteome</keyword>
<dbReference type="AlphaFoldDB" id="A0A8J3CNJ8"/>
<organism evidence="14 15">
    <name type="scientific">Algimonas arctica</name>
    <dbReference type="NCBI Taxonomy" id="1479486"/>
    <lineage>
        <taxon>Bacteria</taxon>
        <taxon>Pseudomonadati</taxon>
        <taxon>Pseudomonadota</taxon>
        <taxon>Alphaproteobacteria</taxon>
        <taxon>Maricaulales</taxon>
        <taxon>Robiginitomaculaceae</taxon>
        <taxon>Algimonas</taxon>
    </lineage>
</organism>
<dbReference type="GO" id="GO:0005886">
    <property type="term" value="C:plasma membrane"/>
    <property type="evidence" value="ECO:0007669"/>
    <property type="project" value="UniProtKB-SubCell"/>
</dbReference>
<comment type="subunit">
    <text evidence="4">Part of the SecDF-YidC-YajC translocase complex. The SecDF-YidC-YajC translocase forms a supercomplex with SecYEG, called the holo-translocon (HTL).</text>
</comment>
<comment type="similarity">
    <text evidence="3">Belongs to the YajC family.</text>
</comment>
<proteinExistence type="inferred from homology"/>
<evidence type="ECO:0000256" key="7">
    <source>
        <dbReference type="ARBA" id="ARBA00022475"/>
    </source>
</evidence>
<evidence type="ECO:0000256" key="10">
    <source>
        <dbReference type="ARBA" id="ARBA00022989"/>
    </source>
</evidence>
<dbReference type="RefSeq" id="WP_189494519.1">
    <property type="nucleotide sequence ID" value="NZ_BMZH01000001.1"/>
</dbReference>
<evidence type="ECO:0000256" key="1">
    <source>
        <dbReference type="ARBA" id="ARBA00002061"/>
    </source>
</evidence>